<dbReference type="PANTHER" id="PTHR45739:SF1">
    <property type="entry name" value="EXTRACELLULAR MATRIX ORGANIZING PROTEIN FRAS1"/>
    <property type="match status" value="1"/>
</dbReference>
<dbReference type="InterPro" id="IPR051561">
    <property type="entry name" value="FRAS1_ECM"/>
</dbReference>
<dbReference type="AlphaFoldDB" id="A0A087TM80"/>
<dbReference type="PANTHER" id="PTHR45739">
    <property type="entry name" value="MATRIX PROTEIN, PUTATIVE-RELATED"/>
    <property type="match status" value="1"/>
</dbReference>
<keyword evidence="2" id="KW-0677">Repeat</keyword>
<gene>
    <name evidence="5" type="ORF">X975_08972</name>
</gene>
<feature type="non-terminal residue" evidence="5">
    <location>
        <position position="179"/>
    </location>
</feature>
<proteinExistence type="predicted"/>
<accession>A0A087TM80</accession>
<keyword evidence="6" id="KW-1185">Reference proteome</keyword>
<feature type="repeat" description="CSPG" evidence="4">
    <location>
        <begin position="1"/>
        <end position="86"/>
    </location>
</feature>
<keyword evidence="3" id="KW-0325">Glycoprotein</keyword>
<dbReference type="STRING" id="407821.A0A087TM80"/>
<reference evidence="5 6" key="1">
    <citation type="submission" date="2013-11" db="EMBL/GenBank/DDBJ databases">
        <title>Genome sequencing of Stegodyphus mimosarum.</title>
        <authorList>
            <person name="Bechsgaard J."/>
        </authorList>
    </citation>
    <scope>NUCLEOTIDE SEQUENCE [LARGE SCALE GENOMIC DNA]</scope>
</reference>
<evidence type="ECO:0000256" key="1">
    <source>
        <dbReference type="ARBA" id="ARBA00022729"/>
    </source>
</evidence>
<dbReference type="GO" id="GO:0009653">
    <property type="term" value="P:anatomical structure morphogenesis"/>
    <property type="evidence" value="ECO:0007669"/>
    <property type="project" value="TreeGrafter"/>
</dbReference>
<protein>
    <submittedName>
        <fullName evidence="5">Extracellular matrix protein FRAS1</fullName>
    </submittedName>
</protein>
<organism evidence="5 6">
    <name type="scientific">Stegodyphus mimosarum</name>
    <name type="common">African social velvet spider</name>
    <dbReference type="NCBI Taxonomy" id="407821"/>
    <lineage>
        <taxon>Eukaryota</taxon>
        <taxon>Metazoa</taxon>
        <taxon>Ecdysozoa</taxon>
        <taxon>Arthropoda</taxon>
        <taxon>Chelicerata</taxon>
        <taxon>Arachnida</taxon>
        <taxon>Araneae</taxon>
        <taxon>Araneomorphae</taxon>
        <taxon>Entelegynae</taxon>
        <taxon>Eresoidea</taxon>
        <taxon>Eresidae</taxon>
        <taxon>Stegodyphus</taxon>
    </lineage>
</organism>
<evidence type="ECO:0000256" key="3">
    <source>
        <dbReference type="ARBA" id="ARBA00023180"/>
    </source>
</evidence>
<keyword evidence="1" id="KW-0732">Signal</keyword>
<dbReference type="Pfam" id="PF16184">
    <property type="entry name" value="Cadherin_3"/>
    <property type="match status" value="1"/>
</dbReference>
<evidence type="ECO:0000313" key="6">
    <source>
        <dbReference type="Proteomes" id="UP000054359"/>
    </source>
</evidence>
<dbReference type="InterPro" id="IPR039005">
    <property type="entry name" value="CSPG_rpt"/>
</dbReference>
<dbReference type="PROSITE" id="PS51854">
    <property type="entry name" value="CSPG"/>
    <property type="match status" value="1"/>
</dbReference>
<evidence type="ECO:0000313" key="5">
    <source>
        <dbReference type="EMBL" id="KFM66219.1"/>
    </source>
</evidence>
<dbReference type="OrthoDB" id="300641at2759"/>
<evidence type="ECO:0000256" key="4">
    <source>
        <dbReference type="PROSITE-ProRule" id="PRU01201"/>
    </source>
</evidence>
<dbReference type="Proteomes" id="UP000054359">
    <property type="component" value="Unassembled WGS sequence"/>
</dbReference>
<dbReference type="EMBL" id="KK115857">
    <property type="protein sequence ID" value="KFM66219.1"/>
    <property type="molecule type" value="Genomic_DNA"/>
</dbReference>
<sequence length="179" mass="19965">MMVLQNHPATISSDHLSVQQSGVPSKDIVYMITKKLLKEEGFLENLDKPGIRLQSFTQRDVDEMKIVYHSPPYGEPNEKQFTFQFIVIDAKRGIQLSPVQNFTITVRPPSTEFTSPASAIDYETTIIVKQGQAEELGLNWLSTIGHDMPEDQLEVVLSTAPQYGSLVQITGGTQTKIAE</sequence>
<evidence type="ECO:0000256" key="2">
    <source>
        <dbReference type="ARBA" id="ARBA00022737"/>
    </source>
</evidence>
<name>A0A087TM80_STEMI</name>